<dbReference type="SUPFAM" id="SSF56770">
    <property type="entry name" value="HydA/Nqo6-like"/>
    <property type="match status" value="1"/>
</dbReference>
<evidence type="ECO:0000256" key="3">
    <source>
        <dbReference type="SAM" id="MobiDB-lite"/>
    </source>
</evidence>
<name>A0A368VVG7_9ACTN</name>
<evidence type="ECO:0000313" key="5">
    <source>
        <dbReference type="EMBL" id="RCW44648.1"/>
    </source>
</evidence>
<dbReference type="GO" id="GO:0008901">
    <property type="term" value="F:ferredoxin hydrogenase activity"/>
    <property type="evidence" value="ECO:0007669"/>
    <property type="project" value="InterPro"/>
</dbReference>
<reference evidence="5 6" key="1">
    <citation type="submission" date="2018-07" db="EMBL/GenBank/DDBJ databases">
        <title>Genomic Encyclopedia of Type Strains, Phase III (KMG-III): the genomes of soil and plant-associated and newly described type strains.</title>
        <authorList>
            <person name="Whitman W."/>
        </authorList>
    </citation>
    <scope>NUCLEOTIDE SEQUENCE [LARGE SCALE GENOMIC DNA]</scope>
    <source>
        <strain evidence="5 6">CECT 8575</strain>
    </source>
</reference>
<feature type="domain" description="NADH:ubiquinone oxidoreductase-like 20kDa subunit" evidence="4">
    <location>
        <begin position="33"/>
        <end position="197"/>
    </location>
</feature>
<dbReference type="OrthoDB" id="264096at2"/>
<comment type="subunit">
    <text evidence="1">Heterodimer of a large and a small subunit.</text>
</comment>
<dbReference type="InterPro" id="IPR037024">
    <property type="entry name" value="NiFe_Hase_small_N_sf"/>
</dbReference>
<comment type="caution">
    <text evidence="5">The sequence shown here is derived from an EMBL/GenBank/DDBJ whole genome shotgun (WGS) entry which is preliminary data.</text>
</comment>
<evidence type="ECO:0000259" key="4">
    <source>
        <dbReference type="Pfam" id="PF01058"/>
    </source>
</evidence>
<dbReference type="Gene3D" id="3.40.50.700">
    <property type="entry name" value="NADH:ubiquinone oxidoreductase-like, 20kDa subunit"/>
    <property type="match status" value="1"/>
</dbReference>
<dbReference type="InterPro" id="IPR001821">
    <property type="entry name" value="NiFe_hydrogenase_ssu"/>
</dbReference>
<gene>
    <name evidence="5" type="ORF">DFQ14_104237</name>
</gene>
<dbReference type="GO" id="GO:0009375">
    <property type="term" value="C:ferredoxin hydrogenase complex"/>
    <property type="evidence" value="ECO:0007669"/>
    <property type="project" value="InterPro"/>
</dbReference>
<dbReference type="GO" id="GO:0009055">
    <property type="term" value="F:electron transfer activity"/>
    <property type="evidence" value="ECO:0007669"/>
    <property type="project" value="TreeGrafter"/>
</dbReference>
<dbReference type="GO" id="GO:0044569">
    <property type="term" value="C:[Ni-Fe] hydrogenase complex"/>
    <property type="evidence" value="ECO:0007669"/>
    <property type="project" value="TreeGrafter"/>
</dbReference>
<keyword evidence="5" id="KW-0830">Ubiquinone</keyword>
<dbReference type="AlphaFoldDB" id="A0A368VVG7"/>
<evidence type="ECO:0000256" key="2">
    <source>
        <dbReference type="ARBA" id="ARBA00023002"/>
    </source>
</evidence>
<protein>
    <submittedName>
        <fullName evidence="5">NADH ubiquinone oxidoreductase subunit</fullName>
    </submittedName>
</protein>
<keyword evidence="6" id="KW-1185">Reference proteome</keyword>
<dbReference type="PANTHER" id="PTHR30013:SF5">
    <property type="entry name" value="HYDROGENASE SMALL SUBUNIT"/>
    <property type="match status" value="1"/>
</dbReference>
<feature type="compositionally biased region" description="Polar residues" evidence="3">
    <location>
        <begin position="111"/>
        <end position="125"/>
    </location>
</feature>
<dbReference type="Proteomes" id="UP000253495">
    <property type="component" value="Unassembled WGS sequence"/>
</dbReference>
<organism evidence="5 6">
    <name type="scientific">Halopolyspora algeriensis</name>
    <dbReference type="NCBI Taxonomy" id="1500506"/>
    <lineage>
        <taxon>Bacteria</taxon>
        <taxon>Bacillati</taxon>
        <taxon>Actinomycetota</taxon>
        <taxon>Actinomycetes</taxon>
        <taxon>Actinomycetes incertae sedis</taxon>
        <taxon>Halopolyspora</taxon>
    </lineage>
</organism>
<dbReference type="GO" id="GO:0051536">
    <property type="term" value="F:iron-sulfur cluster binding"/>
    <property type="evidence" value="ECO:0007669"/>
    <property type="project" value="InterPro"/>
</dbReference>
<evidence type="ECO:0000256" key="1">
    <source>
        <dbReference type="ARBA" id="ARBA00011771"/>
    </source>
</evidence>
<dbReference type="Pfam" id="PF01058">
    <property type="entry name" value="Oxidored_q6"/>
    <property type="match status" value="1"/>
</dbReference>
<sequence length="596" mass="64590">MIDDRKERHMGIAPTASGYGEIHILWVSPGASCDGDAESLSHVSPPSVEDVISEANSGLPKIRLHSTMPVHEADGDSTNAFHRAARGELGPFLLVVEGPIPGGRIGDEGSRTSMGTDPGEPSTSTEWIDRLAPRAWAVVAAGACATHGDTHTMADNSTGCRRLADRLGGDFRSAGDLPIVTVPGNPIGPDDLGKTLLWVVHRAAGQAVPLSPDDRRRPARLLGRAVGEQHPNGALAAAADFERMRAVADAILYEGYLLYPYRKSSPKNRVRWQFGVLAPRSWVESHGPVAPTVAGSAESWRQQTECLLEASHDARDVTVHVRVRFLQLQAKSVERREVDGRYEPVESLEVDGTTHLAFDEAVPRESDIAVDLADLLDADRAFAVWVPGGEEVEQLGDGSGRVIRRRRPVSAMTTLRAQRIDTPVTTYRLRVSTENTGPAITPDTSRNEALRHSLIATHTFLGGCGLEFHSLIEPAEWAAPYARACHNIHTFPVLAGDSGTRDLMLSSPILLYDHPRIAPESPGDLHDAAEIDEILSLRTLTLTDEEKREARATDPRAAEILDRVEGMPQEVMARLHGAVRSLRPDPTAEKTTEGGV</sequence>
<dbReference type="EMBL" id="QPJC01000004">
    <property type="protein sequence ID" value="RCW44648.1"/>
    <property type="molecule type" value="Genomic_DNA"/>
</dbReference>
<accession>A0A368VVG7</accession>
<dbReference type="RefSeq" id="WP_114452763.1">
    <property type="nucleotide sequence ID" value="NZ_QPJC01000004.1"/>
</dbReference>
<evidence type="ECO:0000313" key="6">
    <source>
        <dbReference type="Proteomes" id="UP000253495"/>
    </source>
</evidence>
<dbReference type="GO" id="GO:0009061">
    <property type="term" value="P:anaerobic respiration"/>
    <property type="evidence" value="ECO:0007669"/>
    <property type="project" value="TreeGrafter"/>
</dbReference>
<dbReference type="InterPro" id="IPR006137">
    <property type="entry name" value="NADH_UbQ_OxRdtase-like_20kDa"/>
</dbReference>
<dbReference type="GO" id="GO:0016020">
    <property type="term" value="C:membrane"/>
    <property type="evidence" value="ECO:0007669"/>
    <property type="project" value="TreeGrafter"/>
</dbReference>
<dbReference type="PANTHER" id="PTHR30013">
    <property type="entry name" value="NIFE / NIFESE HYDROGENASE SMALL SUBUNIT FAMILY MEMBER"/>
    <property type="match status" value="1"/>
</dbReference>
<proteinExistence type="predicted"/>
<keyword evidence="2" id="KW-0560">Oxidoreductase</keyword>
<feature type="region of interest" description="Disordered" evidence="3">
    <location>
        <begin position="103"/>
        <end position="125"/>
    </location>
</feature>